<dbReference type="AlphaFoldDB" id="A0AA47P309"/>
<feature type="region of interest" description="Disordered" evidence="3">
    <location>
        <begin position="235"/>
        <end position="269"/>
    </location>
</feature>
<dbReference type="PANTHER" id="PTHR22406">
    <property type="entry name" value="NASCENT POLYPEPTIDE-ASSOCIATED COMPLEX SUBUNIT ALPHA, MUSCLE-SPECIFIC FORM"/>
    <property type="match status" value="1"/>
</dbReference>
<dbReference type="EMBL" id="JAOPHQ010002903">
    <property type="protein sequence ID" value="KAK0145012.1"/>
    <property type="molecule type" value="Genomic_DNA"/>
</dbReference>
<accession>A0AA47P309</accession>
<comment type="similarity">
    <text evidence="1">Belongs to the SLAIN motif-containing family.</text>
</comment>
<feature type="compositionally biased region" description="Low complexity" evidence="3">
    <location>
        <begin position="525"/>
        <end position="543"/>
    </location>
</feature>
<evidence type="ECO:0000313" key="4">
    <source>
        <dbReference type="EMBL" id="KAK0145012.1"/>
    </source>
</evidence>
<dbReference type="GO" id="GO:0007020">
    <property type="term" value="P:microtubule nucleation"/>
    <property type="evidence" value="ECO:0007669"/>
    <property type="project" value="TreeGrafter"/>
</dbReference>
<dbReference type="PANTHER" id="PTHR22406:SF2">
    <property type="entry name" value="SLAIN MOTIF-CONTAINING PROTEIN 1"/>
    <property type="match status" value="1"/>
</dbReference>
<dbReference type="GO" id="GO:0031116">
    <property type="term" value="P:positive regulation of microtubule polymerization"/>
    <property type="evidence" value="ECO:0007669"/>
    <property type="project" value="TreeGrafter"/>
</dbReference>
<evidence type="ECO:0000256" key="3">
    <source>
        <dbReference type="SAM" id="MobiDB-lite"/>
    </source>
</evidence>
<proteinExistence type="inferred from homology"/>
<sequence length="580" mass="63104">MEAEVGLLHRQVMAEVEVVDHNCNSLSAELEVRKLQALVRSLERQNRQLRSRRGRAVAPEDDDDNNNNNTTTAVSEDFHADFFSDDEGGGGEEESTTTVLDDVEELDLDDLLSCGDSDDETWLYVSSRAGMCVDTPPLSPLQWCRQVLDSPRSEEAQRTPSLHLRRVSRWRPSVSSLSPSSPFLGRVAGASPIGASPTLAGKSCSTPLFSQCPASPLASPLLLSLRRSLSPLLKEPLPPAERSPTFLPHLASRGRRSGLSPERSDDDERDAITMGYKLNDLTDVQVMARLQEESKSQTIIEGVSPGGSLRPHLGLRQDYASMAPRQERRRSLSLRPRLRTEEEEEVEEEEVYGLLSPPPLRLSILPRPHTFSSAREWRQSSGSLYTPPDTPPTSPVPTYATGPFSPPLPAWPVPVGHSAAQPQGLRPGSDKLRRSMPNLVRAPSMPSVTTSANQRAPLSLLRNSLSFDSSAQFHSSVHLQNRVHSVGCFSSSPGQPLKATAYVSPTIKGSVAMPTGIPLLSCKTPATSRSSLPRPAASSAPRTRIAESAHRKKLCSIPLAENVADAYPSCPLDAFVNASH</sequence>
<protein>
    <submittedName>
        <fullName evidence="4">SLAIN motif-containing protein 1</fullName>
    </submittedName>
</protein>
<keyword evidence="5" id="KW-1185">Reference proteome</keyword>
<keyword evidence="2" id="KW-0175">Coiled coil</keyword>
<evidence type="ECO:0000313" key="5">
    <source>
        <dbReference type="Proteomes" id="UP001174136"/>
    </source>
</evidence>
<comment type="caution">
    <text evidence="4">The sequence shown here is derived from an EMBL/GenBank/DDBJ whole genome shotgun (WGS) entry which is preliminary data.</text>
</comment>
<evidence type="ECO:0000256" key="2">
    <source>
        <dbReference type="ARBA" id="ARBA00023054"/>
    </source>
</evidence>
<feature type="region of interest" description="Disordered" evidence="3">
    <location>
        <begin position="373"/>
        <end position="433"/>
    </location>
</feature>
<dbReference type="Pfam" id="PF15301">
    <property type="entry name" value="SLAIN"/>
    <property type="match status" value="2"/>
</dbReference>
<dbReference type="GO" id="GO:0031122">
    <property type="term" value="P:cytoplasmic microtubule organization"/>
    <property type="evidence" value="ECO:0007669"/>
    <property type="project" value="TreeGrafter"/>
</dbReference>
<dbReference type="GO" id="GO:0035371">
    <property type="term" value="C:microtubule plus-end"/>
    <property type="evidence" value="ECO:0007669"/>
    <property type="project" value="TreeGrafter"/>
</dbReference>
<reference evidence="4" key="1">
    <citation type="journal article" date="2023" name="Front. Mar. Sci.">
        <title>A new Merluccius polli reference genome to investigate the effects of global change in West African waters.</title>
        <authorList>
            <person name="Mateo J.L."/>
            <person name="Blanco-Fernandez C."/>
            <person name="Garcia-Vazquez E."/>
            <person name="Machado-Schiaffino G."/>
        </authorList>
    </citation>
    <scope>NUCLEOTIDE SEQUENCE</scope>
    <source>
        <strain evidence="4">C29</strain>
        <tissue evidence="4">Fin</tissue>
    </source>
</reference>
<dbReference type="Proteomes" id="UP001174136">
    <property type="component" value="Unassembled WGS sequence"/>
</dbReference>
<gene>
    <name evidence="4" type="primary">slain1_0</name>
    <name evidence="4" type="ORF">N1851_016102</name>
</gene>
<feature type="region of interest" description="Disordered" evidence="3">
    <location>
        <begin position="49"/>
        <end position="102"/>
    </location>
</feature>
<dbReference type="InterPro" id="IPR026179">
    <property type="entry name" value="Slain"/>
</dbReference>
<feature type="compositionally biased region" description="Acidic residues" evidence="3">
    <location>
        <begin position="83"/>
        <end position="102"/>
    </location>
</feature>
<name>A0AA47P309_MERPO</name>
<feature type="region of interest" description="Disordered" evidence="3">
    <location>
        <begin position="525"/>
        <end position="545"/>
    </location>
</feature>
<evidence type="ECO:0000256" key="1">
    <source>
        <dbReference type="ARBA" id="ARBA00006652"/>
    </source>
</evidence>
<feature type="region of interest" description="Disordered" evidence="3">
    <location>
        <begin position="319"/>
        <end position="350"/>
    </location>
</feature>
<organism evidence="4 5">
    <name type="scientific">Merluccius polli</name>
    <name type="common">Benguela hake</name>
    <name type="synonym">Merluccius cadenati</name>
    <dbReference type="NCBI Taxonomy" id="89951"/>
    <lineage>
        <taxon>Eukaryota</taxon>
        <taxon>Metazoa</taxon>
        <taxon>Chordata</taxon>
        <taxon>Craniata</taxon>
        <taxon>Vertebrata</taxon>
        <taxon>Euteleostomi</taxon>
        <taxon>Actinopterygii</taxon>
        <taxon>Neopterygii</taxon>
        <taxon>Teleostei</taxon>
        <taxon>Neoteleostei</taxon>
        <taxon>Acanthomorphata</taxon>
        <taxon>Zeiogadaria</taxon>
        <taxon>Gadariae</taxon>
        <taxon>Gadiformes</taxon>
        <taxon>Gadoidei</taxon>
        <taxon>Merlucciidae</taxon>
        <taxon>Merluccius</taxon>
    </lineage>
</organism>
<feature type="compositionally biased region" description="Acidic residues" evidence="3">
    <location>
        <begin position="341"/>
        <end position="350"/>
    </location>
</feature>